<dbReference type="InterPro" id="IPR005183">
    <property type="entry name" value="DUF305_CopM-like"/>
</dbReference>
<accession>A0A363UQU6</accession>
<evidence type="ECO:0000256" key="1">
    <source>
        <dbReference type="SAM" id="MobiDB-lite"/>
    </source>
</evidence>
<feature type="region of interest" description="Disordered" evidence="1">
    <location>
        <begin position="1"/>
        <end position="22"/>
    </location>
</feature>
<dbReference type="InterPro" id="IPR012347">
    <property type="entry name" value="Ferritin-like"/>
</dbReference>
<organism evidence="3 4">
    <name type="scientific">Abyssibacter profundi</name>
    <dbReference type="NCBI Taxonomy" id="2182787"/>
    <lineage>
        <taxon>Bacteria</taxon>
        <taxon>Pseudomonadati</taxon>
        <taxon>Pseudomonadota</taxon>
        <taxon>Gammaproteobacteria</taxon>
        <taxon>Chromatiales</taxon>
        <taxon>Oceanococcaceae</taxon>
        <taxon>Abyssibacter</taxon>
    </lineage>
</organism>
<evidence type="ECO:0000259" key="2">
    <source>
        <dbReference type="Pfam" id="PF03713"/>
    </source>
</evidence>
<gene>
    <name evidence="3" type="ORF">DEH80_01510</name>
</gene>
<protein>
    <submittedName>
        <fullName evidence="3">DUF305 domain-containing protein</fullName>
    </submittedName>
</protein>
<dbReference type="EMBL" id="QEQK01000001">
    <property type="protein sequence ID" value="PWN57841.1"/>
    <property type="molecule type" value="Genomic_DNA"/>
</dbReference>
<dbReference type="PANTHER" id="PTHR36933">
    <property type="entry name" value="SLL0788 PROTEIN"/>
    <property type="match status" value="1"/>
</dbReference>
<evidence type="ECO:0000313" key="4">
    <source>
        <dbReference type="Proteomes" id="UP000251800"/>
    </source>
</evidence>
<reference evidence="3 4" key="1">
    <citation type="submission" date="2018-05" db="EMBL/GenBank/DDBJ databases">
        <title>Abyssibacter profundi OUC007T gen. nov., sp. nov, a marine bacterium isolated from seawater of the Mariana Trench.</title>
        <authorList>
            <person name="Zhou S."/>
        </authorList>
    </citation>
    <scope>NUCLEOTIDE SEQUENCE [LARGE SCALE GENOMIC DNA]</scope>
    <source>
        <strain evidence="3 4">OUC007</strain>
    </source>
</reference>
<name>A0A363UQU6_9GAMM</name>
<proteinExistence type="predicted"/>
<comment type="caution">
    <text evidence="3">The sequence shown here is derived from an EMBL/GenBank/DDBJ whole genome shotgun (WGS) entry which is preliminary data.</text>
</comment>
<dbReference type="Pfam" id="PF03713">
    <property type="entry name" value="DUF305"/>
    <property type="match status" value="1"/>
</dbReference>
<keyword evidence="4" id="KW-1185">Reference proteome</keyword>
<dbReference type="OrthoDB" id="8603558at2"/>
<dbReference type="AlphaFoldDB" id="A0A363UQU6"/>
<sequence length="270" mass="29053">MPDARRSVGASGRIPARSPRTAGRCTGCGACGNSAGAGRPRQLGGPSLMGRWAKAITPAMLLLAMITTGLALHHWQRQAQAQSALAAATPSAVDIGFAQSMSLHHQQAVQMAQMMTRSDSTAITGLARNIIGTQLLELGEMRGWLRLWNQSFLPPETSMNWMLLGDEPPGPALRQYLLDCEASPTGMPGLATPQALAALNDLHGLERDRRFLELMQAHHEGGLPMAQFAARHARIHAVRRVAANIVLEQSREIAGIRIMLKMLESARPPG</sequence>
<dbReference type="PANTHER" id="PTHR36933:SF1">
    <property type="entry name" value="SLL0788 PROTEIN"/>
    <property type="match status" value="1"/>
</dbReference>
<evidence type="ECO:0000313" key="3">
    <source>
        <dbReference type="EMBL" id="PWN57841.1"/>
    </source>
</evidence>
<dbReference type="Proteomes" id="UP000251800">
    <property type="component" value="Unassembled WGS sequence"/>
</dbReference>
<feature type="domain" description="DUF305" evidence="2">
    <location>
        <begin position="94"/>
        <end position="259"/>
    </location>
</feature>
<dbReference type="Gene3D" id="1.20.1260.10">
    <property type="match status" value="1"/>
</dbReference>